<comment type="caution">
    <text evidence="1">The sequence shown here is derived from an EMBL/GenBank/DDBJ whole genome shotgun (WGS) entry which is preliminary data.</text>
</comment>
<evidence type="ECO:0000313" key="2">
    <source>
        <dbReference type="Proteomes" id="UP001430953"/>
    </source>
</evidence>
<dbReference type="AlphaFoldDB" id="A0AAW2H1M9"/>
<sequence>MQMPIDLCTDSNTLIDNRQEKANLKLRRIEFFYLHFERNNMSTLFLAFKSTRCDLA</sequence>
<dbReference type="EMBL" id="JADYXP020000001">
    <property type="protein sequence ID" value="KAL0133261.1"/>
    <property type="molecule type" value="Genomic_DNA"/>
</dbReference>
<reference evidence="1 2" key="1">
    <citation type="submission" date="2023-03" db="EMBL/GenBank/DDBJ databases">
        <title>High recombination rates correlate with genetic variation in Cardiocondyla obscurior ants.</title>
        <authorList>
            <person name="Errbii M."/>
        </authorList>
    </citation>
    <scope>NUCLEOTIDE SEQUENCE [LARGE SCALE GENOMIC DNA]</scope>
    <source>
        <strain evidence="1">Alpha-2009</strain>
        <tissue evidence="1">Whole body</tissue>
    </source>
</reference>
<gene>
    <name evidence="1" type="ORF">PUN28_000798</name>
</gene>
<protein>
    <submittedName>
        <fullName evidence="1">Uncharacterized protein</fullName>
    </submittedName>
</protein>
<dbReference type="Proteomes" id="UP001430953">
    <property type="component" value="Unassembled WGS sequence"/>
</dbReference>
<accession>A0AAW2H1M9</accession>
<name>A0AAW2H1M9_9HYME</name>
<keyword evidence="2" id="KW-1185">Reference proteome</keyword>
<evidence type="ECO:0000313" key="1">
    <source>
        <dbReference type="EMBL" id="KAL0133261.1"/>
    </source>
</evidence>
<proteinExistence type="predicted"/>
<organism evidence="1 2">
    <name type="scientific">Cardiocondyla obscurior</name>
    <dbReference type="NCBI Taxonomy" id="286306"/>
    <lineage>
        <taxon>Eukaryota</taxon>
        <taxon>Metazoa</taxon>
        <taxon>Ecdysozoa</taxon>
        <taxon>Arthropoda</taxon>
        <taxon>Hexapoda</taxon>
        <taxon>Insecta</taxon>
        <taxon>Pterygota</taxon>
        <taxon>Neoptera</taxon>
        <taxon>Endopterygota</taxon>
        <taxon>Hymenoptera</taxon>
        <taxon>Apocrita</taxon>
        <taxon>Aculeata</taxon>
        <taxon>Formicoidea</taxon>
        <taxon>Formicidae</taxon>
        <taxon>Myrmicinae</taxon>
        <taxon>Cardiocondyla</taxon>
    </lineage>
</organism>